<evidence type="ECO:0000256" key="5">
    <source>
        <dbReference type="ARBA" id="ARBA00022692"/>
    </source>
</evidence>
<feature type="compositionally biased region" description="Pro residues" evidence="9">
    <location>
        <begin position="590"/>
        <end position="600"/>
    </location>
</feature>
<keyword evidence="3" id="KW-0813">Transport</keyword>
<keyword evidence="4" id="KW-1134">Transmembrane beta strand</keyword>
<keyword evidence="10" id="KW-0732">Signal</keyword>
<evidence type="ECO:0000256" key="4">
    <source>
        <dbReference type="ARBA" id="ARBA00022452"/>
    </source>
</evidence>
<comment type="similarity">
    <text evidence="2">Belongs to the outer membrane factor (OMF) (TC 1.B.17) family.</text>
</comment>
<keyword evidence="6" id="KW-0472">Membrane</keyword>
<feature type="coiled-coil region" evidence="8">
    <location>
        <begin position="476"/>
        <end position="528"/>
    </location>
</feature>
<dbReference type="InterPro" id="IPR051906">
    <property type="entry name" value="TolC-like"/>
</dbReference>
<feature type="signal peptide" evidence="10">
    <location>
        <begin position="1"/>
        <end position="25"/>
    </location>
</feature>
<accession>A0ABU3BRL3</accession>
<keyword evidence="5" id="KW-0812">Transmembrane</keyword>
<dbReference type="SUPFAM" id="SSF56954">
    <property type="entry name" value="Outer membrane efflux proteins (OEP)"/>
    <property type="match status" value="1"/>
</dbReference>
<dbReference type="InterPro" id="IPR003423">
    <property type="entry name" value="OMP_efflux"/>
</dbReference>
<evidence type="ECO:0000313" key="11">
    <source>
        <dbReference type="EMBL" id="MDT0631930.1"/>
    </source>
</evidence>
<gene>
    <name evidence="11" type="ORF">RM540_09250</name>
</gene>
<organism evidence="11 12">
    <name type="scientific">Rubrivirga litoralis</name>
    <dbReference type="NCBI Taxonomy" id="3075598"/>
    <lineage>
        <taxon>Bacteria</taxon>
        <taxon>Pseudomonadati</taxon>
        <taxon>Rhodothermota</taxon>
        <taxon>Rhodothermia</taxon>
        <taxon>Rhodothermales</taxon>
        <taxon>Rubricoccaceae</taxon>
        <taxon>Rubrivirga</taxon>
    </lineage>
</organism>
<evidence type="ECO:0000256" key="2">
    <source>
        <dbReference type="ARBA" id="ARBA00007613"/>
    </source>
</evidence>
<evidence type="ECO:0000313" key="12">
    <source>
        <dbReference type="Proteomes" id="UP001267426"/>
    </source>
</evidence>
<keyword evidence="7" id="KW-0998">Cell outer membrane</keyword>
<feature type="region of interest" description="Disordered" evidence="9">
    <location>
        <begin position="585"/>
        <end position="616"/>
    </location>
</feature>
<evidence type="ECO:0000256" key="8">
    <source>
        <dbReference type="SAM" id="Coils"/>
    </source>
</evidence>
<evidence type="ECO:0000256" key="3">
    <source>
        <dbReference type="ARBA" id="ARBA00022448"/>
    </source>
</evidence>
<protein>
    <submittedName>
        <fullName evidence="11">TolC family protein</fullName>
    </submittedName>
</protein>
<name>A0ABU3BRL3_9BACT</name>
<dbReference type="PANTHER" id="PTHR30026">
    <property type="entry name" value="OUTER MEMBRANE PROTEIN TOLC"/>
    <property type="match status" value="1"/>
</dbReference>
<proteinExistence type="inferred from homology"/>
<comment type="caution">
    <text evidence="11">The sequence shown here is derived from an EMBL/GenBank/DDBJ whole genome shotgun (WGS) entry which is preliminary data.</text>
</comment>
<keyword evidence="8" id="KW-0175">Coiled coil</keyword>
<evidence type="ECO:0000256" key="9">
    <source>
        <dbReference type="SAM" id="MobiDB-lite"/>
    </source>
</evidence>
<dbReference type="EMBL" id="JAVRHT010000019">
    <property type="protein sequence ID" value="MDT0631930.1"/>
    <property type="molecule type" value="Genomic_DNA"/>
</dbReference>
<sequence>MRPLARLLDLAALATIAALPLVAAAQVPGPPQRADSAFVLQDAAPVVVSDSVLPPLPDIPADVRRSAASLPYTPPARPGALPMSLDEAVQIALESGYSARLAALDVETAQAQVREAYGGLFPRVEGSSSYTRNVAQANPFAGSSAASLFSGGAATGWLQFNEVARTDGDPATQPITLTEYNRRVGAGQDAIGFNPATDQGNPFGTDNQFTNTLSVTQPLYSPTAFAAVRGARALVEVNEAGLEQQRDETIHQVRQAYYQAALALAQVGVLEGSLERTGSTYDDAVLLVAQGVRPRLEELNARVDVANVRTQLATARTEAATATDRLLVALGLPVETPVQLTTALAVPSDDVFRVAALESVDQGPVPGELAEVDLSGLALDERPDIRQAALAVRLQEVQKGITEAATRPGLNAFANLSYSGNVPDDRTSVFAAPGDPFTFQESTPGFFSDDYWQPALAVGLRLNWTLFDGFQTRRRAQQDQIAIDRAEVQLEQARNAASLEVTAAARQLQSARERLRAQTETVETAEVAYYFATERLDVGAAPLIDVRRASDNLEQSRLALLQAAYDALVARSDYERATGAIEPGAIRPAEPFPALDPPAQTPADPETVVVSQSTTR</sequence>
<evidence type="ECO:0000256" key="10">
    <source>
        <dbReference type="SAM" id="SignalP"/>
    </source>
</evidence>
<evidence type="ECO:0000256" key="7">
    <source>
        <dbReference type="ARBA" id="ARBA00023237"/>
    </source>
</evidence>
<evidence type="ECO:0000256" key="6">
    <source>
        <dbReference type="ARBA" id="ARBA00023136"/>
    </source>
</evidence>
<comment type="subcellular location">
    <subcellularLocation>
        <location evidence="1">Cell outer membrane</location>
    </subcellularLocation>
</comment>
<dbReference type="Gene3D" id="1.20.1600.10">
    <property type="entry name" value="Outer membrane efflux proteins (OEP)"/>
    <property type="match status" value="1"/>
</dbReference>
<keyword evidence="12" id="KW-1185">Reference proteome</keyword>
<dbReference type="RefSeq" id="WP_311663368.1">
    <property type="nucleotide sequence ID" value="NZ_JAVRHT010000019.1"/>
</dbReference>
<feature type="chain" id="PRO_5045882511" evidence="10">
    <location>
        <begin position="26"/>
        <end position="616"/>
    </location>
</feature>
<reference evidence="11 12" key="1">
    <citation type="submission" date="2023-09" db="EMBL/GenBank/DDBJ databases">
        <authorList>
            <person name="Rey-Velasco X."/>
        </authorList>
    </citation>
    <scope>NUCLEOTIDE SEQUENCE [LARGE SCALE GENOMIC DNA]</scope>
    <source>
        <strain evidence="11 12">F394</strain>
    </source>
</reference>
<dbReference type="PANTHER" id="PTHR30026:SF20">
    <property type="entry name" value="OUTER MEMBRANE PROTEIN TOLC"/>
    <property type="match status" value="1"/>
</dbReference>
<evidence type="ECO:0000256" key="1">
    <source>
        <dbReference type="ARBA" id="ARBA00004442"/>
    </source>
</evidence>
<dbReference type="Pfam" id="PF02321">
    <property type="entry name" value="OEP"/>
    <property type="match status" value="2"/>
</dbReference>
<dbReference type="Proteomes" id="UP001267426">
    <property type="component" value="Unassembled WGS sequence"/>
</dbReference>